<dbReference type="GO" id="GO:0006633">
    <property type="term" value="P:fatty acid biosynthetic process"/>
    <property type="evidence" value="ECO:0007669"/>
    <property type="project" value="TreeGrafter"/>
</dbReference>
<dbReference type="InterPro" id="IPR025110">
    <property type="entry name" value="AMP-bd_C"/>
</dbReference>
<dbReference type="Pfam" id="PF00501">
    <property type="entry name" value="AMP-binding"/>
    <property type="match status" value="1"/>
</dbReference>
<dbReference type="SUPFAM" id="SSF56801">
    <property type="entry name" value="Acetyl-CoA synthetase-like"/>
    <property type="match status" value="1"/>
</dbReference>
<comment type="similarity">
    <text evidence="1">Belongs to the ATP-dependent AMP-binding enzyme family.</text>
</comment>
<keyword evidence="5" id="KW-0812">Transmembrane</keyword>
<dbReference type="PANTHER" id="PTHR22754:SF32">
    <property type="entry name" value="DISCO-INTERACTING PROTEIN 2"/>
    <property type="match status" value="1"/>
</dbReference>
<dbReference type="InterPro" id="IPR045851">
    <property type="entry name" value="AMP-bd_C_sf"/>
</dbReference>
<dbReference type="PROSITE" id="PS00455">
    <property type="entry name" value="AMP_BINDING"/>
    <property type="match status" value="1"/>
</dbReference>
<sequence length="594" mass="65469">MYARIDTDELAGALYDEVSVLSVGDILLRRARQHPGRVLFRFLDEQGREEDVLTYGDAWRRSSVIAAELAGQGAAGDRIALFYPAGLDFIVAFLGCLLAGRIAVPLNLPSRRRVDRCQRILRDCGCRQVLTVAALEEGLRDILAVDADLPLAWLATDTLRDEAEVAAVLPPPADDRIAFLQYTSGSTSHPKGVMVSQRNITTNLRMMRNAWELDHRSNTVFWQPHHHDMGLILGQLLPIMLGNETVLMGPNTFVRQPLIWLDAISRYRAVLAGGPNFAYELAAQRWQPGRLEDCDLSSWRIALNGADVVRATTLERFAATFGPLGYRPATMLPCYGLAEATLFVSGGPVSELPRLRSIDARAAESERRVTDDLGGTGRIVVGCGLPSQEIDIAIVDPATGERLEADRLGEIWVSGATNALGYWQLPEQSAAIFAAEIADEPGCRYMRTGDIGFIGADDGQVYICGRMKDLLIVDGRNLHPEDVEYTIIESHPLIKPQSCAVFEDERGEQRRLVAVVEADRELKRALPDIEKVLRMQVRRAVSEEHGVAIADIVFIAPATLRKTTSGKVQRSLMKQLYQQDGLDLLQPVAVSDAV</sequence>
<gene>
    <name evidence="8" type="ORF">METUNv1_01647</name>
</gene>
<comment type="caution">
    <text evidence="8">The sequence shown here is derived from an EMBL/GenBank/DDBJ whole genome shotgun (WGS) entry which is preliminary data.</text>
</comment>
<dbReference type="GO" id="GO:0016874">
    <property type="term" value="F:ligase activity"/>
    <property type="evidence" value="ECO:0007669"/>
    <property type="project" value="UniProtKB-KW"/>
</dbReference>
<dbReference type="InterPro" id="IPR040097">
    <property type="entry name" value="FAAL/FAAC"/>
</dbReference>
<dbReference type="CDD" id="cd05931">
    <property type="entry name" value="FAAL"/>
    <property type="match status" value="1"/>
</dbReference>
<dbReference type="FunFam" id="3.40.50.12780:FF:000013">
    <property type="entry name" value="Long-chain-fatty-acid--AMP ligase FadD32"/>
    <property type="match status" value="1"/>
</dbReference>
<keyword evidence="4" id="KW-0443">Lipid metabolism</keyword>
<evidence type="ECO:0000256" key="3">
    <source>
        <dbReference type="ARBA" id="ARBA00022832"/>
    </source>
</evidence>
<evidence type="ECO:0000313" key="9">
    <source>
        <dbReference type="Proteomes" id="UP000005019"/>
    </source>
</evidence>
<dbReference type="RefSeq" id="WP_008060639.1">
    <property type="nucleotide sequence ID" value="NZ_AFHG01000044.1"/>
</dbReference>
<dbReference type="PANTHER" id="PTHR22754">
    <property type="entry name" value="DISCO-INTERACTING PROTEIN 2 DIP2 -RELATED"/>
    <property type="match status" value="1"/>
</dbReference>
<dbReference type="AlphaFoldDB" id="F5RC07"/>
<accession>F5RC07</accession>
<dbReference type="GO" id="GO:0071766">
    <property type="term" value="P:Actinobacterium-type cell wall biogenesis"/>
    <property type="evidence" value="ECO:0007669"/>
    <property type="project" value="UniProtKB-ARBA"/>
</dbReference>
<dbReference type="InterPro" id="IPR042099">
    <property type="entry name" value="ANL_N_sf"/>
</dbReference>
<dbReference type="InterPro" id="IPR000873">
    <property type="entry name" value="AMP-dep_synth/lig_dom"/>
</dbReference>
<evidence type="ECO:0000256" key="4">
    <source>
        <dbReference type="ARBA" id="ARBA00023098"/>
    </source>
</evidence>
<name>F5RC07_METUF</name>
<dbReference type="GO" id="GO:0005886">
    <property type="term" value="C:plasma membrane"/>
    <property type="evidence" value="ECO:0007669"/>
    <property type="project" value="TreeGrafter"/>
</dbReference>
<proteinExistence type="inferred from homology"/>
<feature type="domain" description="AMP-binding enzyme C-terminal" evidence="7">
    <location>
        <begin position="469"/>
        <end position="583"/>
    </location>
</feature>
<dbReference type="STRING" id="1000565.METUNv1_01647"/>
<evidence type="ECO:0000256" key="2">
    <source>
        <dbReference type="ARBA" id="ARBA00022598"/>
    </source>
</evidence>
<dbReference type="Gene3D" id="3.40.50.12780">
    <property type="entry name" value="N-terminal domain of ligase-like"/>
    <property type="match status" value="1"/>
</dbReference>
<evidence type="ECO:0000313" key="8">
    <source>
        <dbReference type="EMBL" id="EGK71870.1"/>
    </source>
</evidence>
<evidence type="ECO:0000256" key="1">
    <source>
        <dbReference type="ARBA" id="ARBA00006432"/>
    </source>
</evidence>
<keyword evidence="5" id="KW-0472">Membrane</keyword>
<dbReference type="OrthoDB" id="8612214at2"/>
<evidence type="ECO:0000256" key="5">
    <source>
        <dbReference type="SAM" id="Phobius"/>
    </source>
</evidence>
<feature type="transmembrane region" description="Helical" evidence="5">
    <location>
        <begin position="81"/>
        <end position="104"/>
    </location>
</feature>
<evidence type="ECO:0000259" key="6">
    <source>
        <dbReference type="Pfam" id="PF00501"/>
    </source>
</evidence>
<dbReference type="GO" id="GO:0070566">
    <property type="term" value="F:adenylyltransferase activity"/>
    <property type="evidence" value="ECO:0007669"/>
    <property type="project" value="TreeGrafter"/>
</dbReference>
<dbReference type="Pfam" id="PF23024">
    <property type="entry name" value="AMP-dom_DIP2-like"/>
    <property type="match status" value="1"/>
</dbReference>
<keyword evidence="2" id="KW-0436">Ligase</keyword>
<keyword evidence="5" id="KW-1133">Transmembrane helix</keyword>
<protein>
    <submittedName>
        <fullName evidence="8">Acyl-CoA synthetase</fullName>
    </submittedName>
</protein>
<dbReference type="Proteomes" id="UP000005019">
    <property type="component" value="Unassembled WGS sequence"/>
</dbReference>
<organism evidence="8 9">
    <name type="scientific">Methyloversatilis universalis (strain ATCC BAA-1314 / DSM 25237 / JCM 13912 / CCUG 52030 / FAM5)</name>
    <dbReference type="NCBI Taxonomy" id="1000565"/>
    <lineage>
        <taxon>Bacteria</taxon>
        <taxon>Pseudomonadati</taxon>
        <taxon>Pseudomonadota</taxon>
        <taxon>Betaproteobacteria</taxon>
        <taxon>Nitrosomonadales</taxon>
        <taxon>Sterolibacteriaceae</taxon>
        <taxon>Methyloversatilis</taxon>
    </lineage>
</organism>
<dbReference type="InterPro" id="IPR020845">
    <property type="entry name" value="AMP-binding_CS"/>
</dbReference>
<keyword evidence="3" id="KW-0276">Fatty acid metabolism</keyword>
<keyword evidence="9" id="KW-1185">Reference proteome</keyword>
<feature type="domain" description="AMP-dependent synthetase/ligase" evidence="6">
    <location>
        <begin position="29"/>
        <end position="423"/>
    </location>
</feature>
<evidence type="ECO:0000259" key="7">
    <source>
        <dbReference type="Pfam" id="PF23024"/>
    </source>
</evidence>
<reference evidence="8 9" key="1">
    <citation type="journal article" date="2011" name="J. Bacteriol.">
        <title>Genome sequence of Methyloversatilis universalis FAM5T, a methylotrophic representative of the order Rhodocyclales.</title>
        <authorList>
            <person name="Kittichotirat W."/>
            <person name="Good N.M."/>
            <person name="Hall R."/>
            <person name="Bringel F."/>
            <person name="Lajus A."/>
            <person name="Medigue C."/>
            <person name="Smalley N.E."/>
            <person name="Beck D."/>
            <person name="Bumgarner R."/>
            <person name="Vuilleumier S."/>
            <person name="Kalyuzhnaya M.G."/>
        </authorList>
    </citation>
    <scope>NUCLEOTIDE SEQUENCE [LARGE SCALE GENOMIC DNA]</scope>
    <source>
        <strain evidence="9">ATCC BAA-1314 / JCM 13912 / FAM5</strain>
    </source>
</reference>
<dbReference type="Gene3D" id="3.30.300.30">
    <property type="match status" value="1"/>
</dbReference>
<dbReference type="EMBL" id="AFHG01000044">
    <property type="protein sequence ID" value="EGK71870.1"/>
    <property type="molecule type" value="Genomic_DNA"/>
</dbReference>
<dbReference type="eggNOG" id="COG0318">
    <property type="taxonomic scope" value="Bacteria"/>
</dbReference>